<dbReference type="RefSeq" id="WP_285973216.1">
    <property type="nucleotide sequence ID" value="NZ_CP127294.1"/>
</dbReference>
<dbReference type="Proteomes" id="UP001236014">
    <property type="component" value="Chromosome"/>
</dbReference>
<gene>
    <name evidence="1" type="ORF">QRX50_18665</name>
</gene>
<dbReference type="AlphaFoldDB" id="A0A9Y2INT8"/>
<dbReference type="Pfam" id="PF10944">
    <property type="entry name" value="DUF2630"/>
    <property type="match status" value="1"/>
</dbReference>
<dbReference type="EMBL" id="CP127294">
    <property type="protein sequence ID" value="WIX82651.1"/>
    <property type="molecule type" value="Genomic_DNA"/>
</dbReference>
<protein>
    <submittedName>
        <fullName evidence="1">DUF2630 family protein</fullName>
    </submittedName>
</protein>
<accession>A0A9Y2INT8</accession>
<reference evidence="1 2" key="1">
    <citation type="submission" date="2023-06" db="EMBL/GenBank/DDBJ databases">
        <authorList>
            <person name="Oyuntsetseg B."/>
            <person name="Kim S.B."/>
        </authorList>
    </citation>
    <scope>NUCLEOTIDE SEQUENCE [LARGE SCALE GENOMIC DNA]</scope>
    <source>
        <strain evidence="1 2">2-15</strain>
    </source>
</reference>
<dbReference type="InterPro" id="IPR020311">
    <property type="entry name" value="Uncharacterised_Rv0898c"/>
</dbReference>
<name>A0A9Y2INT8_9PSEU</name>
<evidence type="ECO:0000313" key="2">
    <source>
        <dbReference type="Proteomes" id="UP001236014"/>
    </source>
</evidence>
<sequence>MGTTSHAITDRLAALLDEEHDLRTRAMHHGGGLSRDEQARLTKLESELDAVFRLLQQRRALAVFDDGPDDTADASN</sequence>
<organism evidence="1 2">
    <name type="scientific">Amycolatopsis carbonis</name>
    <dbReference type="NCBI Taxonomy" id="715471"/>
    <lineage>
        <taxon>Bacteria</taxon>
        <taxon>Bacillati</taxon>
        <taxon>Actinomycetota</taxon>
        <taxon>Actinomycetes</taxon>
        <taxon>Pseudonocardiales</taxon>
        <taxon>Pseudonocardiaceae</taxon>
        <taxon>Amycolatopsis</taxon>
    </lineage>
</organism>
<evidence type="ECO:0000313" key="1">
    <source>
        <dbReference type="EMBL" id="WIX82651.1"/>
    </source>
</evidence>
<keyword evidence="2" id="KW-1185">Reference proteome</keyword>
<dbReference type="KEGG" id="acab:QRX50_18665"/>
<proteinExistence type="predicted"/>